<protein>
    <submittedName>
        <fullName evidence="5">Ribokinase</fullName>
        <ecNumber evidence="5">2.7.1.15</ecNumber>
    </submittedName>
</protein>
<name>A0A198UNP7_MORCA</name>
<gene>
    <name evidence="5" type="ORF">AO384_0228</name>
</gene>
<dbReference type="PANTHER" id="PTHR43320">
    <property type="entry name" value="SUGAR KINASE"/>
    <property type="match status" value="1"/>
</dbReference>
<organism evidence="5 6">
    <name type="scientific">Moraxella catarrhalis</name>
    <name type="common">Branhamella catarrhalis</name>
    <dbReference type="NCBI Taxonomy" id="480"/>
    <lineage>
        <taxon>Bacteria</taxon>
        <taxon>Pseudomonadati</taxon>
        <taxon>Pseudomonadota</taxon>
        <taxon>Gammaproteobacteria</taxon>
        <taxon>Moraxellales</taxon>
        <taxon>Moraxellaceae</taxon>
        <taxon>Moraxella</taxon>
    </lineage>
</organism>
<dbReference type="PANTHER" id="PTHR43320:SF3">
    <property type="entry name" value="CARBOHYDRATE KINASE PFKB DOMAIN-CONTAINING PROTEIN"/>
    <property type="match status" value="1"/>
</dbReference>
<dbReference type="InterPro" id="IPR002173">
    <property type="entry name" value="Carboh/pur_kinase_PfkB_CS"/>
</dbReference>
<proteinExistence type="inferred from homology"/>
<dbReference type="Gene3D" id="3.40.1190.20">
    <property type="match status" value="1"/>
</dbReference>
<dbReference type="InterPro" id="IPR029056">
    <property type="entry name" value="Ribokinase-like"/>
</dbReference>
<sequence length="372" mass="39008">MIVTIRWLILICIKSLINAKLMAAISHPPTIQREYSMYDVVAIGNALVDTEFTLSDDALDATGLTRGNMTLADTETQNALFAKLDEQNLKPAKQAGGGSAANSMVAFAALGGRAYYHCRVGGDDMGDFYLGDLADSGVDTDADYAVQVNGTTGSCAVLVTPDGERTMQTHLGASSEIDATNINFQTLMGAKWLYLEGYLAMSPSISEALGEMHKQARAAGAKIAVSFADPAVVKFAKDGLTAMLSRGVDAVFCNADEAALFAETDGDADSVNALLKYSDLVVITNSDKPTTIACRGDNGIIEHSIESVAVSQVIDTNGAGDNYAGAFLYGLSQGLDLPSCGRLAAAAASAVVSQFGPRLLVKDYQAIKDSVI</sequence>
<dbReference type="EMBL" id="LXHC01000004">
    <property type="protein sequence ID" value="OAU97981.1"/>
    <property type="molecule type" value="Genomic_DNA"/>
</dbReference>
<dbReference type="PATRIC" id="fig|480.237.peg.895"/>
<reference evidence="5 6" key="1">
    <citation type="journal article" date="2016" name="Genome Biol. Evol.">
        <title>Comparative Genomic Analyses of the Moraxella catarrhalis Serosensitive and Seroresistant Lineages Demonstrate Their Independent Evolution.</title>
        <authorList>
            <person name="Earl J.P."/>
            <person name="de Vries S.P."/>
            <person name="Ahmed A."/>
            <person name="Powell E."/>
            <person name="Schultz M.P."/>
            <person name="Hermans P.W."/>
            <person name="Hill D.J."/>
            <person name="Zhou Z."/>
            <person name="Constantinidou C.I."/>
            <person name="Hu F.Z."/>
            <person name="Bootsma H.J."/>
            <person name="Ehrlich G.D."/>
        </authorList>
    </citation>
    <scope>NUCLEOTIDE SEQUENCE [LARGE SCALE GENOMIC DNA]</scope>
    <source>
        <strain evidence="5 6">Z7542</strain>
    </source>
</reference>
<dbReference type="CDD" id="cd01168">
    <property type="entry name" value="adenosine_kinase"/>
    <property type="match status" value="1"/>
</dbReference>
<evidence type="ECO:0000256" key="3">
    <source>
        <dbReference type="ARBA" id="ARBA00022777"/>
    </source>
</evidence>
<dbReference type="Pfam" id="PF00294">
    <property type="entry name" value="PfkB"/>
    <property type="match status" value="1"/>
</dbReference>
<evidence type="ECO:0000256" key="2">
    <source>
        <dbReference type="ARBA" id="ARBA00022679"/>
    </source>
</evidence>
<dbReference type="AlphaFoldDB" id="A0A198UNP7"/>
<keyword evidence="6" id="KW-1185">Reference proteome</keyword>
<accession>A0A198UNP7</accession>
<dbReference type="Proteomes" id="UP000078228">
    <property type="component" value="Unassembled WGS sequence"/>
</dbReference>
<dbReference type="SUPFAM" id="SSF53613">
    <property type="entry name" value="Ribokinase-like"/>
    <property type="match status" value="1"/>
</dbReference>
<dbReference type="InterPro" id="IPR011611">
    <property type="entry name" value="PfkB_dom"/>
</dbReference>
<evidence type="ECO:0000313" key="5">
    <source>
        <dbReference type="EMBL" id="OAU97981.1"/>
    </source>
</evidence>
<dbReference type="InterPro" id="IPR052700">
    <property type="entry name" value="Carb_kinase_PfkB-like"/>
</dbReference>
<keyword evidence="3 5" id="KW-0418">Kinase</keyword>
<evidence type="ECO:0000313" key="6">
    <source>
        <dbReference type="Proteomes" id="UP000078228"/>
    </source>
</evidence>
<keyword evidence="2 5" id="KW-0808">Transferase</keyword>
<evidence type="ECO:0000259" key="4">
    <source>
        <dbReference type="Pfam" id="PF00294"/>
    </source>
</evidence>
<dbReference type="Gene3D" id="3.30.1110.10">
    <property type="match status" value="1"/>
</dbReference>
<comment type="caution">
    <text evidence="5">The sequence shown here is derived from an EMBL/GenBank/DDBJ whole genome shotgun (WGS) entry which is preliminary data.</text>
</comment>
<evidence type="ECO:0000256" key="1">
    <source>
        <dbReference type="ARBA" id="ARBA00010688"/>
    </source>
</evidence>
<dbReference type="EC" id="2.7.1.15" evidence="5"/>
<feature type="domain" description="Carbohydrate kinase PfkB" evidence="4">
    <location>
        <begin position="93"/>
        <end position="358"/>
    </location>
</feature>
<dbReference type="PROSITE" id="PS00584">
    <property type="entry name" value="PFKB_KINASES_2"/>
    <property type="match status" value="1"/>
</dbReference>
<dbReference type="GO" id="GO:0004747">
    <property type="term" value="F:ribokinase activity"/>
    <property type="evidence" value="ECO:0007669"/>
    <property type="project" value="UniProtKB-EC"/>
</dbReference>
<comment type="similarity">
    <text evidence="1">Belongs to the carbohydrate kinase PfkB family.</text>
</comment>